<reference evidence="7 8" key="1">
    <citation type="submission" date="2018-06" db="EMBL/GenBank/DDBJ databases">
        <title>Genomic Encyclopedia of Archaeal and Bacterial Type Strains, Phase II (KMG-II): from individual species to whole genera.</title>
        <authorList>
            <person name="Goeker M."/>
        </authorList>
    </citation>
    <scope>NUCLEOTIDE SEQUENCE [LARGE SCALE GENOMIC DNA]</scope>
    <source>
        <strain evidence="7 8">DSM 24464</strain>
    </source>
</reference>
<keyword evidence="4 6" id="KW-1133">Transmembrane helix</keyword>
<feature type="transmembrane region" description="Helical" evidence="6">
    <location>
        <begin position="113"/>
        <end position="135"/>
    </location>
</feature>
<evidence type="ECO:0000313" key="7">
    <source>
        <dbReference type="EMBL" id="RAJ16898.1"/>
    </source>
</evidence>
<proteinExistence type="inferred from homology"/>
<dbReference type="PANTHER" id="PTHR31885">
    <property type="entry name" value="GH04784P"/>
    <property type="match status" value="1"/>
</dbReference>
<feature type="transmembrane region" description="Helical" evidence="6">
    <location>
        <begin position="141"/>
        <end position="161"/>
    </location>
</feature>
<feature type="transmembrane region" description="Helical" evidence="6">
    <location>
        <begin position="9"/>
        <end position="27"/>
    </location>
</feature>
<dbReference type="InterPro" id="IPR012506">
    <property type="entry name" value="TMEM86B-like"/>
</dbReference>
<comment type="caution">
    <text evidence="7">The sequence shown here is derived from an EMBL/GenBank/DDBJ whole genome shotgun (WGS) entry which is preliminary data.</text>
</comment>
<sequence length="238" mass="28265">MLTFFKNKLYASLLFFLVLAIDIYIKLSDYQLPLRYVTKSLVIIILFLIFNYNKKEKDSSNKYFVLGLLSFWIGDIFLLMYETPLFFKLGIVFFIIGKLMYTKRFSHQNDFNIGRLLPFFVVLFTYMVIVTLYVYDNLGDFFLPTLAYLFSAMLMALFAYLRKDSVNKMSFYLVLVAMFFKVVSDTIGVLHSFYNPDIAYHKITIMLFYGLFQYFVVLGLIKEEKYTRNIKEDNFTKL</sequence>
<feature type="transmembrane region" description="Helical" evidence="6">
    <location>
        <begin position="85"/>
        <end position="101"/>
    </location>
</feature>
<evidence type="ECO:0000256" key="3">
    <source>
        <dbReference type="ARBA" id="ARBA00022692"/>
    </source>
</evidence>
<accession>A0A327RL53</accession>
<dbReference type="Pfam" id="PF07947">
    <property type="entry name" value="YhhN"/>
    <property type="match status" value="1"/>
</dbReference>
<keyword evidence="3 6" id="KW-0812">Transmembrane</keyword>
<evidence type="ECO:0000256" key="6">
    <source>
        <dbReference type="SAM" id="Phobius"/>
    </source>
</evidence>
<evidence type="ECO:0000256" key="4">
    <source>
        <dbReference type="ARBA" id="ARBA00022989"/>
    </source>
</evidence>
<gene>
    <name evidence="7" type="ORF">LY08_00674</name>
</gene>
<evidence type="ECO:0000256" key="2">
    <source>
        <dbReference type="ARBA" id="ARBA00007375"/>
    </source>
</evidence>
<dbReference type="GO" id="GO:0016787">
    <property type="term" value="F:hydrolase activity"/>
    <property type="evidence" value="ECO:0007669"/>
    <property type="project" value="TreeGrafter"/>
</dbReference>
<comment type="subcellular location">
    <subcellularLocation>
        <location evidence="1">Membrane</location>
        <topology evidence="1">Multi-pass membrane protein</topology>
    </subcellularLocation>
</comment>
<evidence type="ECO:0000256" key="1">
    <source>
        <dbReference type="ARBA" id="ARBA00004141"/>
    </source>
</evidence>
<dbReference type="GO" id="GO:0016020">
    <property type="term" value="C:membrane"/>
    <property type="evidence" value="ECO:0007669"/>
    <property type="project" value="UniProtKB-SubCell"/>
</dbReference>
<feature type="transmembrane region" description="Helical" evidence="6">
    <location>
        <begin position="63"/>
        <end position="79"/>
    </location>
</feature>
<feature type="transmembrane region" description="Helical" evidence="6">
    <location>
        <begin position="33"/>
        <end position="51"/>
    </location>
</feature>
<dbReference type="EMBL" id="QLLO01000002">
    <property type="protein sequence ID" value="RAJ16898.1"/>
    <property type="molecule type" value="Genomic_DNA"/>
</dbReference>
<evidence type="ECO:0000256" key="5">
    <source>
        <dbReference type="ARBA" id="ARBA00023136"/>
    </source>
</evidence>
<name>A0A327RL53_9FLAO</name>
<dbReference type="PANTHER" id="PTHR31885:SF6">
    <property type="entry name" value="GH04784P"/>
    <property type="match status" value="1"/>
</dbReference>
<keyword evidence="8" id="KW-1185">Reference proteome</keyword>
<organism evidence="7 8">
    <name type="scientific">Olleya aquimaris</name>
    <dbReference type="NCBI Taxonomy" id="639310"/>
    <lineage>
        <taxon>Bacteria</taxon>
        <taxon>Pseudomonadati</taxon>
        <taxon>Bacteroidota</taxon>
        <taxon>Flavobacteriia</taxon>
        <taxon>Flavobacteriales</taxon>
        <taxon>Flavobacteriaceae</taxon>
    </lineage>
</organism>
<dbReference type="RefSeq" id="WP_111659024.1">
    <property type="nucleotide sequence ID" value="NZ_QLLO01000002.1"/>
</dbReference>
<keyword evidence="5 6" id="KW-0472">Membrane</keyword>
<evidence type="ECO:0000313" key="8">
    <source>
        <dbReference type="Proteomes" id="UP000248703"/>
    </source>
</evidence>
<feature type="transmembrane region" description="Helical" evidence="6">
    <location>
        <begin position="173"/>
        <end position="194"/>
    </location>
</feature>
<dbReference type="Proteomes" id="UP000248703">
    <property type="component" value="Unassembled WGS sequence"/>
</dbReference>
<feature type="transmembrane region" description="Helical" evidence="6">
    <location>
        <begin position="200"/>
        <end position="221"/>
    </location>
</feature>
<comment type="similarity">
    <text evidence="2">Belongs to the TMEM86 family.</text>
</comment>
<dbReference type="OrthoDB" id="1424724at2"/>
<protein>
    <submittedName>
        <fullName evidence="7">YhhN-like protein</fullName>
    </submittedName>
</protein>
<dbReference type="AlphaFoldDB" id="A0A327RL53"/>